<keyword evidence="2" id="KW-1185">Reference proteome</keyword>
<dbReference type="KEGG" id="abra:BN85301660"/>
<gene>
    <name evidence="1" type="ORF">BN85301660</name>
</gene>
<dbReference type="RefSeq" id="WP_030004049.1">
    <property type="nucleotide sequence ID" value="NC_022549.1"/>
</dbReference>
<dbReference type="SUPFAM" id="SSF53795">
    <property type="entry name" value="PEP carboxykinase-like"/>
    <property type="match status" value="1"/>
</dbReference>
<evidence type="ECO:0000313" key="2">
    <source>
        <dbReference type="Proteomes" id="UP000032737"/>
    </source>
</evidence>
<name>U4KM66_9MOLU</name>
<dbReference type="HOGENOM" id="CLU_468285_0_0_14"/>
<dbReference type="STRING" id="61635.BN85301660"/>
<dbReference type="Proteomes" id="UP000032737">
    <property type="component" value="Chromosome"/>
</dbReference>
<dbReference type="OrthoDB" id="7052199at2"/>
<dbReference type="AlphaFoldDB" id="U4KM66"/>
<reference evidence="1 2" key="1">
    <citation type="journal article" date="2013" name="J. Mol. Microbiol. Biotechnol.">
        <title>Analysis of the Complete Genomes of Acholeplasma brassicae , A. palmae and A. laidlawii and Their Comparison to the Obligate Parasites from ' Candidatus Phytoplasma'.</title>
        <authorList>
            <person name="Kube M."/>
            <person name="Siewert C."/>
            <person name="Migdoll A.M."/>
            <person name="Duduk B."/>
            <person name="Holz S."/>
            <person name="Rabus R."/>
            <person name="Seemuller E."/>
            <person name="Mitrovic J."/>
            <person name="Muller I."/>
            <person name="Buttner C."/>
            <person name="Reinhardt R."/>
        </authorList>
    </citation>
    <scope>NUCLEOTIDE SEQUENCE [LARGE SCALE GENOMIC DNA]</scope>
    <source>
        <strain evidence="2">0502</strain>
    </source>
</reference>
<accession>U4KM66</accession>
<sequence length="539" mass="62052">MKLYQDSKKIIIHQSEEFFLSPKELLETAMFKEVLSEYYQTTITFVKEETLFSIYEQIVLNDAYLKELPNHIKEEVFNLTEGFYDYWRKKEKYLIFKDGPLLEASNTFNDVIIKTYRLITEGLSGKKNNVYRQLSAGFNVVLNHVSTSLFEGELSHLNDVICLNQMVIRPPFVIRTKSNTRKGLFKETSVNLFKEVKDLKGFFMMPIKVGRELALVYVKDKYLHHGISLSSLFEMADTKELYTLKPSLMIFFGVSDSTYDNHYYIDEKKGYYVGIVSDLEKNDYFGYMKKMLLTLHNLKKINEGCLPIHGAMAKITFNNHQQKYIMMVGDSGAGKSETLEALGNLGEGKIKSFDIIFDDMGYLLEEDNIIRASGTEIGAFVRIDDLDDGYIYREFDRSIFLNPERHNARLIIPVSRYGFIKRAHPIDMVLYINNYSMDDQILSRFSSLIEAKDVFLSGKRMAKGTTDEKGLVESFFSNPFGPVQKEMTTRFLVDQYFEALDKQGVYLGVLNTKLGVAGFEEEGPKIAANALLDYFNDKA</sequence>
<evidence type="ECO:0000313" key="1">
    <source>
        <dbReference type="EMBL" id="CCV65187.1"/>
    </source>
</evidence>
<evidence type="ECO:0008006" key="3">
    <source>
        <dbReference type="Google" id="ProtNLM"/>
    </source>
</evidence>
<dbReference type="EMBL" id="FO681348">
    <property type="protein sequence ID" value="CCV65187.1"/>
    <property type="molecule type" value="Genomic_DNA"/>
</dbReference>
<protein>
    <recommendedName>
        <fullName evidence="3">Phosphoenolpyruvate carboxykinase</fullName>
    </recommendedName>
</protein>
<proteinExistence type="predicted"/>
<organism evidence="1 2">
    <name type="scientific">Acholeplasma brassicae</name>
    <dbReference type="NCBI Taxonomy" id="61635"/>
    <lineage>
        <taxon>Bacteria</taxon>
        <taxon>Bacillati</taxon>
        <taxon>Mycoplasmatota</taxon>
        <taxon>Mollicutes</taxon>
        <taxon>Acholeplasmatales</taxon>
        <taxon>Acholeplasmataceae</taxon>
        <taxon>Acholeplasma</taxon>
    </lineage>
</organism>